<reference evidence="1 2" key="1">
    <citation type="submission" date="2016-03" db="EMBL/GenBank/DDBJ databases">
        <title>Whole genome sequencing of Grifola frondosa 9006-11.</title>
        <authorList>
            <person name="Min B."/>
            <person name="Park H."/>
            <person name="Kim J.-G."/>
            <person name="Cho H."/>
            <person name="Oh Y.-L."/>
            <person name="Kong W.-S."/>
            <person name="Choi I.-G."/>
        </authorList>
    </citation>
    <scope>NUCLEOTIDE SEQUENCE [LARGE SCALE GENOMIC DNA]</scope>
    <source>
        <strain evidence="1 2">9006-11</strain>
    </source>
</reference>
<evidence type="ECO:0000313" key="1">
    <source>
        <dbReference type="EMBL" id="OBZ67494.1"/>
    </source>
</evidence>
<protein>
    <submittedName>
        <fullName evidence="1">Uncharacterized protein</fullName>
    </submittedName>
</protein>
<accession>A0A1C7LXH2</accession>
<dbReference type="Proteomes" id="UP000092993">
    <property type="component" value="Unassembled WGS sequence"/>
</dbReference>
<keyword evidence="2" id="KW-1185">Reference proteome</keyword>
<comment type="caution">
    <text evidence="1">The sequence shown here is derived from an EMBL/GenBank/DDBJ whole genome shotgun (WGS) entry which is preliminary data.</text>
</comment>
<sequence length="119" mass="13545">MPRTLLVIISTRKKNLSKIDATSRCTWLVDRAGCHLPKTAQGRVHLGSHIIKPTPVRVRAAWAVCHRSQRRETLHYDSGKREMGNGADENISENFKDGNLISVTTIHCKRRQLAVFRIF</sequence>
<name>A0A1C7LXH2_GRIFR</name>
<evidence type="ECO:0000313" key="2">
    <source>
        <dbReference type="Proteomes" id="UP000092993"/>
    </source>
</evidence>
<proteinExistence type="predicted"/>
<dbReference type="AlphaFoldDB" id="A0A1C7LXH2"/>
<organism evidence="1 2">
    <name type="scientific">Grifola frondosa</name>
    <name type="common">Maitake</name>
    <name type="synonym">Polyporus frondosus</name>
    <dbReference type="NCBI Taxonomy" id="5627"/>
    <lineage>
        <taxon>Eukaryota</taxon>
        <taxon>Fungi</taxon>
        <taxon>Dikarya</taxon>
        <taxon>Basidiomycota</taxon>
        <taxon>Agaricomycotina</taxon>
        <taxon>Agaricomycetes</taxon>
        <taxon>Polyporales</taxon>
        <taxon>Grifolaceae</taxon>
        <taxon>Grifola</taxon>
    </lineage>
</organism>
<gene>
    <name evidence="1" type="ORF">A0H81_12723</name>
</gene>
<dbReference type="EMBL" id="LUGG01000024">
    <property type="protein sequence ID" value="OBZ67494.1"/>
    <property type="molecule type" value="Genomic_DNA"/>
</dbReference>